<keyword evidence="3 6" id="KW-0812">Transmembrane</keyword>
<gene>
    <name evidence="7" type="ORF">RJ641_003345</name>
</gene>
<comment type="subcellular location">
    <subcellularLocation>
        <location evidence="1">Membrane</location>
        <topology evidence="1">Multi-pass membrane protein</topology>
    </subcellularLocation>
</comment>
<dbReference type="PROSITE" id="PS00218">
    <property type="entry name" value="AMINO_ACID_PERMEASE_1"/>
    <property type="match status" value="1"/>
</dbReference>
<keyword evidence="2" id="KW-0813">Transport</keyword>
<organism evidence="7 8">
    <name type="scientific">Dillenia turbinata</name>
    <dbReference type="NCBI Taxonomy" id="194707"/>
    <lineage>
        <taxon>Eukaryota</taxon>
        <taxon>Viridiplantae</taxon>
        <taxon>Streptophyta</taxon>
        <taxon>Embryophyta</taxon>
        <taxon>Tracheophyta</taxon>
        <taxon>Spermatophyta</taxon>
        <taxon>Magnoliopsida</taxon>
        <taxon>eudicotyledons</taxon>
        <taxon>Gunneridae</taxon>
        <taxon>Pentapetalae</taxon>
        <taxon>Dilleniales</taxon>
        <taxon>Dilleniaceae</taxon>
        <taxon>Dillenia</taxon>
    </lineage>
</organism>
<evidence type="ECO:0000256" key="2">
    <source>
        <dbReference type="ARBA" id="ARBA00022448"/>
    </source>
</evidence>
<dbReference type="GO" id="GO:0005313">
    <property type="term" value="F:L-glutamate transmembrane transporter activity"/>
    <property type="evidence" value="ECO:0007669"/>
    <property type="project" value="TreeGrafter"/>
</dbReference>
<dbReference type="PANTHER" id="PTHR45649">
    <property type="entry name" value="AMINO-ACID PERMEASE BAT1"/>
    <property type="match status" value="1"/>
</dbReference>
<feature type="transmembrane region" description="Helical" evidence="6">
    <location>
        <begin position="79"/>
        <end position="98"/>
    </location>
</feature>
<keyword evidence="5 6" id="KW-0472">Membrane</keyword>
<dbReference type="EMBL" id="JBAMMX010000011">
    <property type="protein sequence ID" value="KAK6931552.1"/>
    <property type="molecule type" value="Genomic_DNA"/>
</dbReference>
<dbReference type="GO" id="GO:0015189">
    <property type="term" value="F:L-lysine transmembrane transporter activity"/>
    <property type="evidence" value="ECO:0007669"/>
    <property type="project" value="TreeGrafter"/>
</dbReference>
<accession>A0AAN8VLA3</accession>
<name>A0AAN8VLA3_9MAGN</name>
<evidence type="ECO:0000256" key="1">
    <source>
        <dbReference type="ARBA" id="ARBA00004141"/>
    </source>
</evidence>
<dbReference type="AlphaFoldDB" id="A0AAN8VLA3"/>
<protein>
    <submittedName>
        <fullName evidence="7">Amino acid/polyamine transporter I</fullName>
    </submittedName>
</protein>
<proteinExistence type="predicted"/>
<dbReference type="GO" id="GO:0016020">
    <property type="term" value="C:membrane"/>
    <property type="evidence" value="ECO:0007669"/>
    <property type="project" value="UniProtKB-SubCell"/>
</dbReference>
<evidence type="ECO:0000256" key="6">
    <source>
        <dbReference type="SAM" id="Phobius"/>
    </source>
</evidence>
<dbReference type="Gene3D" id="1.20.1740.10">
    <property type="entry name" value="Amino acid/polyamine transporter I"/>
    <property type="match status" value="1"/>
</dbReference>
<sequence>MGSGIRVSEEESAPYLPLQEADISNHDNSRLNQLGYKQELNRSLSAIANFSFTFSIVSILTGLTTTYNTGLRYGGPLTIIWGWPIVGLFTMTVGLSMAEICSAFPTSDGLSHVTV</sequence>
<dbReference type="Proteomes" id="UP001370490">
    <property type="component" value="Unassembled WGS sequence"/>
</dbReference>
<dbReference type="GO" id="GO:0015180">
    <property type="term" value="F:L-alanine transmembrane transporter activity"/>
    <property type="evidence" value="ECO:0007669"/>
    <property type="project" value="TreeGrafter"/>
</dbReference>
<evidence type="ECO:0000256" key="5">
    <source>
        <dbReference type="ARBA" id="ARBA00023136"/>
    </source>
</evidence>
<feature type="transmembrane region" description="Helical" evidence="6">
    <location>
        <begin position="46"/>
        <end position="67"/>
    </location>
</feature>
<evidence type="ECO:0000256" key="4">
    <source>
        <dbReference type="ARBA" id="ARBA00022989"/>
    </source>
</evidence>
<comment type="caution">
    <text evidence="7">The sequence shown here is derived from an EMBL/GenBank/DDBJ whole genome shotgun (WGS) entry which is preliminary data.</text>
</comment>
<keyword evidence="4 6" id="KW-1133">Transmembrane helix</keyword>
<reference evidence="7 8" key="1">
    <citation type="submission" date="2023-12" db="EMBL/GenBank/DDBJ databases">
        <title>A high-quality genome assembly for Dillenia turbinata (Dilleniales).</title>
        <authorList>
            <person name="Chanderbali A."/>
        </authorList>
    </citation>
    <scope>NUCLEOTIDE SEQUENCE [LARGE SCALE GENOMIC DNA]</scope>
    <source>
        <strain evidence="7">LSX21</strain>
        <tissue evidence="7">Leaf</tissue>
    </source>
</reference>
<keyword evidence="8" id="KW-1185">Reference proteome</keyword>
<dbReference type="GO" id="GO:0015185">
    <property type="term" value="F:gamma-aminobutyric acid transmembrane transporter activity"/>
    <property type="evidence" value="ECO:0007669"/>
    <property type="project" value="TreeGrafter"/>
</dbReference>
<evidence type="ECO:0000313" key="7">
    <source>
        <dbReference type="EMBL" id="KAK6931552.1"/>
    </source>
</evidence>
<dbReference type="InterPro" id="IPR004840">
    <property type="entry name" value="Amino_acid_permease_CS"/>
</dbReference>
<dbReference type="PANTHER" id="PTHR45649:SF30">
    <property type="entry name" value="AMINO-ACID PERMEASE BAT1"/>
    <property type="match status" value="1"/>
</dbReference>
<evidence type="ECO:0000313" key="8">
    <source>
        <dbReference type="Proteomes" id="UP001370490"/>
    </source>
</evidence>
<evidence type="ECO:0000256" key="3">
    <source>
        <dbReference type="ARBA" id="ARBA00022692"/>
    </source>
</evidence>